<evidence type="ECO:0000313" key="2">
    <source>
        <dbReference type="EMBL" id="CAL2105256.1"/>
    </source>
</evidence>
<protein>
    <recommendedName>
        <fullName evidence="4">Lipoprotein</fullName>
    </recommendedName>
</protein>
<name>A0ABM9PI24_9FLAO</name>
<keyword evidence="3" id="KW-1185">Reference proteome</keyword>
<accession>A0ABM9PI24</accession>
<dbReference type="RefSeq" id="WP_348705623.1">
    <property type="nucleotide sequence ID" value="NZ_CAXIYA010000036.1"/>
</dbReference>
<feature type="compositionally biased region" description="Polar residues" evidence="1">
    <location>
        <begin position="205"/>
        <end position="240"/>
    </location>
</feature>
<feature type="compositionally biased region" description="Low complexity" evidence="1">
    <location>
        <begin position="241"/>
        <end position="275"/>
    </location>
</feature>
<reference evidence="2 3" key="1">
    <citation type="submission" date="2024-05" db="EMBL/GenBank/DDBJ databases">
        <authorList>
            <person name="Duchaud E."/>
        </authorList>
    </citation>
    <scope>NUCLEOTIDE SEQUENCE [LARGE SCALE GENOMIC DNA]</scope>
    <source>
        <strain evidence="2">Ena-SAMPLE-TAB-13-05-2024-13:56:06:370-140305</strain>
    </source>
</reference>
<evidence type="ECO:0000256" key="1">
    <source>
        <dbReference type="SAM" id="MobiDB-lite"/>
    </source>
</evidence>
<sequence>MRILNYCLLVVICFLINACGTSRKPKFVKSPIDHIITKYIDKNNYSVILADMDYKEDTDKYFHKYRILIEESKPRLTKEQLNDSISKPSEIKIVNTDWKEVSPITFEEYQNDLGMTILSKKDGKLDKNSAPAGVNNYVGNPRYGEWRTHSDGSSFWAFYGRYRFFSDLFFGPRYYGYGYGYPRRDWNDYNRNYRNKKSYYGGTSKYGTKSNRNTNTSWAKKPQSFKSKVNSKVSRSASNLRSRGYTSSKSYSKTSRSSSRYSRSSSRSRSGGFGK</sequence>
<comment type="caution">
    <text evidence="2">The sequence shown here is derived from an EMBL/GenBank/DDBJ whole genome shotgun (WGS) entry which is preliminary data.</text>
</comment>
<proteinExistence type="predicted"/>
<evidence type="ECO:0000313" key="3">
    <source>
        <dbReference type="Proteomes" id="UP001497602"/>
    </source>
</evidence>
<dbReference type="Proteomes" id="UP001497602">
    <property type="component" value="Unassembled WGS sequence"/>
</dbReference>
<organism evidence="2 3">
    <name type="scientific">Tenacibaculum vairaonense</name>
    <dbReference type="NCBI Taxonomy" id="3137860"/>
    <lineage>
        <taxon>Bacteria</taxon>
        <taxon>Pseudomonadati</taxon>
        <taxon>Bacteroidota</taxon>
        <taxon>Flavobacteriia</taxon>
        <taxon>Flavobacteriales</taxon>
        <taxon>Flavobacteriaceae</taxon>
        <taxon>Tenacibaculum</taxon>
    </lineage>
</organism>
<evidence type="ECO:0008006" key="4">
    <source>
        <dbReference type="Google" id="ProtNLM"/>
    </source>
</evidence>
<feature type="region of interest" description="Disordered" evidence="1">
    <location>
        <begin position="200"/>
        <end position="275"/>
    </location>
</feature>
<dbReference type="EMBL" id="CAXJRC010000005">
    <property type="protein sequence ID" value="CAL2105256.1"/>
    <property type="molecule type" value="Genomic_DNA"/>
</dbReference>
<gene>
    <name evidence="2" type="ORF">T190115A13A_140023</name>
</gene>